<accession>A0A3M7SG17</accession>
<gene>
    <name evidence="1" type="ORF">BpHYR1_009130</name>
</gene>
<keyword evidence="2" id="KW-1185">Reference proteome</keyword>
<organism evidence="1 2">
    <name type="scientific">Brachionus plicatilis</name>
    <name type="common">Marine rotifer</name>
    <name type="synonym">Brachionus muelleri</name>
    <dbReference type="NCBI Taxonomy" id="10195"/>
    <lineage>
        <taxon>Eukaryota</taxon>
        <taxon>Metazoa</taxon>
        <taxon>Spiralia</taxon>
        <taxon>Gnathifera</taxon>
        <taxon>Rotifera</taxon>
        <taxon>Eurotatoria</taxon>
        <taxon>Monogononta</taxon>
        <taxon>Pseudotrocha</taxon>
        <taxon>Ploima</taxon>
        <taxon>Brachionidae</taxon>
        <taxon>Brachionus</taxon>
    </lineage>
</organism>
<reference evidence="1 2" key="1">
    <citation type="journal article" date="2018" name="Sci. Rep.">
        <title>Genomic signatures of local adaptation to the degree of environmental predictability in rotifers.</title>
        <authorList>
            <person name="Franch-Gras L."/>
            <person name="Hahn C."/>
            <person name="Garcia-Roger E.M."/>
            <person name="Carmona M.J."/>
            <person name="Serra M."/>
            <person name="Gomez A."/>
        </authorList>
    </citation>
    <scope>NUCLEOTIDE SEQUENCE [LARGE SCALE GENOMIC DNA]</scope>
    <source>
        <strain evidence="1">HYR1</strain>
    </source>
</reference>
<evidence type="ECO:0000313" key="2">
    <source>
        <dbReference type="Proteomes" id="UP000276133"/>
    </source>
</evidence>
<dbReference type="AlphaFoldDB" id="A0A3M7SG17"/>
<comment type="caution">
    <text evidence="1">The sequence shown here is derived from an EMBL/GenBank/DDBJ whole genome shotgun (WGS) entry which is preliminary data.</text>
</comment>
<proteinExistence type="predicted"/>
<sequence>MIKVQVTSKPELSEQKISSTALETKIRKTLPKVTKKNRWFAYLVVAIANVLSTKLQNVKKRTEMYCERRGHSASECNLA</sequence>
<dbReference type="EMBL" id="REGN01001452">
    <property type="protein sequence ID" value="RNA34577.1"/>
    <property type="molecule type" value="Genomic_DNA"/>
</dbReference>
<evidence type="ECO:0000313" key="1">
    <source>
        <dbReference type="EMBL" id="RNA34577.1"/>
    </source>
</evidence>
<protein>
    <submittedName>
        <fullName evidence="1">Uncharacterized protein</fullName>
    </submittedName>
</protein>
<name>A0A3M7SG17_BRAPC</name>
<dbReference type="Proteomes" id="UP000276133">
    <property type="component" value="Unassembled WGS sequence"/>
</dbReference>